<gene>
    <name evidence="1" type="ORF">GSONMT00062219001</name>
</gene>
<name>A0A060X199_ONCMY</name>
<dbReference type="PaxDb" id="8022-A0A060X199"/>
<dbReference type="PANTHER" id="PTHR19328:SF27">
    <property type="entry name" value="HEDGEHOG-INTERACTING PROTEIN"/>
    <property type="match status" value="1"/>
</dbReference>
<reference evidence="1" key="2">
    <citation type="submission" date="2014-03" db="EMBL/GenBank/DDBJ databases">
        <authorList>
            <person name="Genoscope - CEA"/>
        </authorList>
    </citation>
    <scope>NUCLEOTIDE SEQUENCE</scope>
</reference>
<dbReference type="PANTHER" id="PTHR19328">
    <property type="entry name" value="HEDGEHOG-INTERACTING PROTEIN"/>
    <property type="match status" value="1"/>
</dbReference>
<sequence>LSFLVCAVCSDFTGSVLRVDVDTDCCTAPYSIPRNNPYFNSTNQPPEIFAHGLHDPGRCAVDRHHTDNNGSLLILCTDASGRNASSGRILAITKGKDYGEFLLLMVFPNNTEDVSQMAPYSLYSALFLNRVHEPWLKGVHFIEDRLPFGTFRSLRVPFRSLSGIHQWDINVACYENSSVCLTVSFHVLSHLGKVWKNLMEFLTNDLFG</sequence>
<dbReference type="Gene3D" id="2.120.10.30">
    <property type="entry name" value="TolB, C-terminal domain"/>
    <property type="match status" value="1"/>
</dbReference>
<proteinExistence type="predicted"/>
<accession>A0A060X199</accession>
<organism evidence="1 2">
    <name type="scientific">Oncorhynchus mykiss</name>
    <name type="common">Rainbow trout</name>
    <name type="synonym">Salmo gairdneri</name>
    <dbReference type="NCBI Taxonomy" id="8022"/>
    <lineage>
        <taxon>Eukaryota</taxon>
        <taxon>Metazoa</taxon>
        <taxon>Chordata</taxon>
        <taxon>Craniata</taxon>
        <taxon>Vertebrata</taxon>
        <taxon>Euteleostomi</taxon>
        <taxon>Actinopterygii</taxon>
        <taxon>Neopterygii</taxon>
        <taxon>Teleostei</taxon>
        <taxon>Protacanthopterygii</taxon>
        <taxon>Salmoniformes</taxon>
        <taxon>Salmonidae</taxon>
        <taxon>Salmoninae</taxon>
        <taxon>Oncorhynchus</taxon>
    </lineage>
</organism>
<reference evidence="1" key="1">
    <citation type="journal article" date="2014" name="Nat. Commun.">
        <title>The rainbow trout genome provides novel insights into evolution after whole-genome duplication in vertebrates.</title>
        <authorList>
            <person name="Berthelot C."/>
            <person name="Brunet F."/>
            <person name="Chalopin D."/>
            <person name="Juanchich A."/>
            <person name="Bernard M."/>
            <person name="Noel B."/>
            <person name="Bento P."/>
            <person name="Da Silva C."/>
            <person name="Labadie K."/>
            <person name="Alberti A."/>
            <person name="Aury J.M."/>
            <person name="Louis A."/>
            <person name="Dehais P."/>
            <person name="Bardou P."/>
            <person name="Montfort J."/>
            <person name="Klopp C."/>
            <person name="Cabau C."/>
            <person name="Gaspin C."/>
            <person name="Thorgaard G.H."/>
            <person name="Boussaha M."/>
            <person name="Quillet E."/>
            <person name="Guyomard R."/>
            <person name="Galiana D."/>
            <person name="Bobe J."/>
            <person name="Volff J.N."/>
            <person name="Genet C."/>
            <person name="Wincker P."/>
            <person name="Jaillon O."/>
            <person name="Roest Crollius H."/>
            <person name="Guiguen Y."/>
        </authorList>
    </citation>
    <scope>NUCLEOTIDE SEQUENCE [LARGE SCALE GENOMIC DNA]</scope>
</reference>
<evidence type="ECO:0000313" key="1">
    <source>
        <dbReference type="EMBL" id="CDQ70635.1"/>
    </source>
</evidence>
<dbReference type="AlphaFoldDB" id="A0A060X199"/>
<evidence type="ECO:0000313" key="2">
    <source>
        <dbReference type="Proteomes" id="UP000193380"/>
    </source>
</evidence>
<dbReference type="InterPro" id="IPR011042">
    <property type="entry name" value="6-blade_b-propeller_TolB-like"/>
</dbReference>
<protein>
    <submittedName>
        <fullName evidence="1">Uncharacterized protein</fullName>
    </submittedName>
</protein>
<dbReference type="STRING" id="8022.A0A060X199"/>
<dbReference type="EMBL" id="FR904728">
    <property type="protein sequence ID" value="CDQ70635.1"/>
    <property type="molecule type" value="Genomic_DNA"/>
</dbReference>
<feature type="non-terminal residue" evidence="1">
    <location>
        <position position="1"/>
    </location>
</feature>
<dbReference type="Proteomes" id="UP000193380">
    <property type="component" value="Unassembled WGS sequence"/>
</dbReference>